<evidence type="ECO:0000256" key="5">
    <source>
        <dbReference type="ARBA" id="ARBA00022692"/>
    </source>
</evidence>
<dbReference type="PANTHER" id="PTHR19139">
    <property type="entry name" value="AQUAPORIN TRANSPORTER"/>
    <property type="match status" value="1"/>
</dbReference>
<protein>
    <submittedName>
        <fullName evidence="10">Aquaporin</fullName>
    </submittedName>
</protein>
<evidence type="ECO:0000313" key="10">
    <source>
        <dbReference type="EMBL" id="QBO37223.1"/>
    </source>
</evidence>
<dbReference type="GO" id="GO:0005886">
    <property type="term" value="C:plasma membrane"/>
    <property type="evidence" value="ECO:0007669"/>
    <property type="project" value="UniProtKB-SubCell"/>
</dbReference>
<feature type="transmembrane region" description="Helical" evidence="9">
    <location>
        <begin position="7"/>
        <end position="27"/>
    </location>
</feature>
<proteinExistence type="inferred from homology"/>
<dbReference type="PRINTS" id="PR00783">
    <property type="entry name" value="MINTRINSICP"/>
</dbReference>
<evidence type="ECO:0000256" key="2">
    <source>
        <dbReference type="ARBA" id="ARBA00006175"/>
    </source>
</evidence>
<sequence>MQKYLAELFGTFVLVFVGTGAVVFAGLGNALTIGLAFGIAVVAGAYSFGAISGGHFNPAVSLAMLINGRLSLPDFIGYVVSQFIGALAGTAVVKLLATGANVKNLNGLGANGFTFGAGTAFAIETVLTFIFVLVIILVTSEKYSAGSATGIVIGLTLALLIVVGLSTTGGSLNPARSFAPAIFDGGKALSQYWVFLLAPLVGGALAALVGRFGFETESYDKY</sequence>
<comment type="subcellular location">
    <subcellularLocation>
        <location evidence="1">Cell membrane</location>
        <topology evidence="1">Multi-pass membrane protein</topology>
    </subcellularLocation>
</comment>
<dbReference type="InterPro" id="IPR022357">
    <property type="entry name" value="MIP_CS"/>
</dbReference>
<keyword evidence="7 9" id="KW-0472">Membrane</keyword>
<dbReference type="InterPro" id="IPR023271">
    <property type="entry name" value="Aquaporin-like"/>
</dbReference>
<accession>A0A4P6YWR3</accession>
<evidence type="ECO:0000256" key="3">
    <source>
        <dbReference type="ARBA" id="ARBA00022448"/>
    </source>
</evidence>
<gene>
    <name evidence="10" type="ORF">EQG49_12530</name>
</gene>
<evidence type="ECO:0000256" key="6">
    <source>
        <dbReference type="ARBA" id="ARBA00022989"/>
    </source>
</evidence>
<keyword evidence="6 9" id="KW-1133">Transmembrane helix</keyword>
<keyword evidence="4" id="KW-1003">Cell membrane</keyword>
<keyword evidence="11" id="KW-1185">Reference proteome</keyword>
<comment type="similarity">
    <text evidence="2 8">Belongs to the MIP/aquaporin (TC 1.A.8) family.</text>
</comment>
<dbReference type="InterPro" id="IPR000425">
    <property type="entry name" value="MIP"/>
</dbReference>
<keyword evidence="3 8" id="KW-0813">Transport</keyword>
<dbReference type="SUPFAM" id="SSF81338">
    <property type="entry name" value="Aquaporin-like"/>
    <property type="match status" value="1"/>
</dbReference>
<feature type="transmembrane region" description="Helical" evidence="9">
    <location>
        <begin position="75"/>
        <end position="97"/>
    </location>
</feature>
<feature type="transmembrane region" description="Helical" evidence="9">
    <location>
        <begin position="192"/>
        <end position="214"/>
    </location>
</feature>
<dbReference type="Proteomes" id="UP000292886">
    <property type="component" value="Chromosome"/>
</dbReference>
<dbReference type="AlphaFoldDB" id="A0A4P6YWR3"/>
<dbReference type="PANTHER" id="PTHR19139:SF199">
    <property type="entry name" value="MIP17260P"/>
    <property type="match status" value="1"/>
</dbReference>
<dbReference type="EMBL" id="CP037940">
    <property type="protein sequence ID" value="QBO37223.1"/>
    <property type="molecule type" value="Genomic_DNA"/>
</dbReference>
<dbReference type="Pfam" id="PF00230">
    <property type="entry name" value="MIP"/>
    <property type="match status" value="1"/>
</dbReference>
<evidence type="ECO:0000256" key="1">
    <source>
        <dbReference type="ARBA" id="ARBA00004651"/>
    </source>
</evidence>
<organism evidence="10 11">
    <name type="scientific">Periweissella cryptocerci</name>
    <dbReference type="NCBI Taxonomy" id="2506420"/>
    <lineage>
        <taxon>Bacteria</taxon>
        <taxon>Bacillati</taxon>
        <taxon>Bacillota</taxon>
        <taxon>Bacilli</taxon>
        <taxon>Lactobacillales</taxon>
        <taxon>Lactobacillaceae</taxon>
        <taxon>Periweissella</taxon>
    </lineage>
</organism>
<reference evidence="11" key="1">
    <citation type="submission" date="2019-03" db="EMBL/GenBank/DDBJ databases">
        <title>Weissella sp. 26KH-42 Genome sequencing.</title>
        <authorList>
            <person name="Heo J."/>
            <person name="Kim S.-J."/>
            <person name="Kim J.-S."/>
            <person name="Hong S.-B."/>
            <person name="Kwon S.-W."/>
        </authorList>
    </citation>
    <scope>NUCLEOTIDE SEQUENCE [LARGE SCALE GENOMIC DNA]</scope>
    <source>
        <strain evidence="11">26KH-42</strain>
    </source>
</reference>
<feature type="transmembrane region" description="Helical" evidence="9">
    <location>
        <begin position="33"/>
        <end position="54"/>
    </location>
</feature>
<keyword evidence="5 8" id="KW-0812">Transmembrane</keyword>
<evidence type="ECO:0000256" key="9">
    <source>
        <dbReference type="SAM" id="Phobius"/>
    </source>
</evidence>
<dbReference type="Gene3D" id="1.20.1080.10">
    <property type="entry name" value="Glycerol uptake facilitator protein"/>
    <property type="match status" value="1"/>
</dbReference>
<dbReference type="KEGG" id="wei:EQG49_12530"/>
<dbReference type="OrthoDB" id="9807293at2"/>
<name>A0A4P6YWR3_9LACO</name>
<dbReference type="InterPro" id="IPR034294">
    <property type="entry name" value="Aquaporin_transptr"/>
</dbReference>
<evidence type="ECO:0000256" key="8">
    <source>
        <dbReference type="RuleBase" id="RU000477"/>
    </source>
</evidence>
<evidence type="ECO:0000256" key="4">
    <source>
        <dbReference type="ARBA" id="ARBA00022475"/>
    </source>
</evidence>
<feature type="transmembrane region" description="Helical" evidence="9">
    <location>
        <begin position="117"/>
        <end position="138"/>
    </location>
</feature>
<dbReference type="GO" id="GO:0015250">
    <property type="term" value="F:water channel activity"/>
    <property type="evidence" value="ECO:0007669"/>
    <property type="project" value="TreeGrafter"/>
</dbReference>
<feature type="transmembrane region" description="Helical" evidence="9">
    <location>
        <begin position="150"/>
        <end position="172"/>
    </location>
</feature>
<evidence type="ECO:0000256" key="7">
    <source>
        <dbReference type="ARBA" id="ARBA00023136"/>
    </source>
</evidence>
<evidence type="ECO:0000313" key="11">
    <source>
        <dbReference type="Proteomes" id="UP000292886"/>
    </source>
</evidence>
<dbReference type="RefSeq" id="WP_133364300.1">
    <property type="nucleotide sequence ID" value="NZ_CP037940.1"/>
</dbReference>
<dbReference type="PROSITE" id="PS00221">
    <property type="entry name" value="MIP"/>
    <property type="match status" value="1"/>
</dbReference>